<comment type="caution">
    <text evidence="2">The sequence shown here is derived from an EMBL/GenBank/DDBJ whole genome shotgun (WGS) entry which is preliminary data.</text>
</comment>
<keyword evidence="3" id="KW-1185">Reference proteome</keyword>
<evidence type="ECO:0000313" key="3">
    <source>
        <dbReference type="Proteomes" id="UP000291343"/>
    </source>
</evidence>
<organism evidence="2 3">
    <name type="scientific">Laodelphax striatellus</name>
    <name type="common">Small brown planthopper</name>
    <name type="synonym">Delphax striatella</name>
    <dbReference type="NCBI Taxonomy" id="195883"/>
    <lineage>
        <taxon>Eukaryota</taxon>
        <taxon>Metazoa</taxon>
        <taxon>Ecdysozoa</taxon>
        <taxon>Arthropoda</taxon>
        <taxon>Hexapoda</taxon>
        <taxon>Insecta</taxon>
        <taxon>Pterygota</taxon>
        <taxon>Neoptera</taxon>
        <taxon>Paraneoptera</taxon>
        <taxon>Hemiptera</taxon>
        <taxon>Auchenorrhyncha</taxon>
        <taxon>Fulgoroidea</taxon>
        <taxon>Delphacidae</taxon>
        <taxon>Criomorphinae</taxon>
        <taxon>Laodelphax</taxon>
    </lineage>
</organism>
<dbReference type="AlphaFoldDB" id="A0A482WJM2"/>
<feature type="compositionally biased region" description="Basic residues" evidence="1">
    <location>
        <begin position="18"/>
        <end position="33"/>
    </location>
</feature>
<gene>
    <name evidence="2" type="ORF">LSTR_LSTR015996</name>
</gene>
<accession>A0A482WJM2</accession>
<name>A0A482WJM2_LAOST</name>
<dbReference type="EMBL" id="QKKF02033912">
    <property type="protein sequence ID" value="RZF33452.1"/>
    <property type="molecule type" value="Genomic_DNA"/>
</dbReference>
<sequence>MKVRRVVIDFRRSDGGAGRRRRQISTHASHPRKMAPGVNERRLRASNKGPRMTTSMWKTEDTERMVLQVIVTTM</sequence>
<feature type="region of interest" description="Disordered" evidence="1">
    <location>
        <begin position="13"/>
        <end position="54"/>
    </location>
</feature>
<reference evidence="2 3" key="1">
    <citation type="journal article" date="2017" name="Gigascience">
        <title>Genome sequence of the small brown planthopper, Laodelphax striatellus.</title>
        <authorList>
            <person name="Zhu J."/>
            <person name="Jiang F."/>
            <person name="Wang X."/>
            <person name="Yang P."/>
            <person name="Bao Y."/>
            <person name="Zhao W."/>
            <person name="Wang W."/>
            <person name="Lu H."/>
            <person name="Wang Q."/>
            <person name="Cui N."/>
            <person name="Li J."/>
            <person name="Chen X."/>
            <person name="Luo L."/>
            <person name="Yu J."/>
            <person name="Kang L."/>
            <person name="Cui F."/>
        </authorList>
    </citation>
    <scope>NUCLEOTIDE SEQUENCE [LARGE SCALE GENOMIC DNA]</scope>
    <source>
        <strain evidence="2">Lst14</strain>
    </source>
</reference>
<evidence type="ECO:0000256" key="1">
    <source>
        <dbReference type="SAM" id="MobiDB-lite"/>
    </source>
</evidence>
<proteinExistence type="predicted"/>
<evidence type="ECO:0000313" key="2">
    <source>
        <dbReference type="EMBL" id="RZF33452.1"/>
    </source>
</evidence>
<dbReference type="Proteomes" id="UP000291343">
    <property type="component" value="Unassembled WGS sequence"/>
</dbReference>
<dbReference type="InParanoid" id="A0A482WJM2"/>
<protein>
    <submittedName>
        <fullName evidence="2">Uncharacterized protein</fullName>
    </submittedName>
</protein>